<evidence type="ECO:0000256" key="1">
    <source>
        <dbReference type="SAM" id="Phobius"/>
    </source>
</evidence>
<reference evidence="4" key="1">
    <citation type="journal article" date="2020" name="mSystems">
        <title>Genome- and Community-Level Interaction Insights into Carbon Utilization and Element Cycling Functions of Hydrothermarchaeota in Hydrothermal Sediment.</title>
        <authorList>
            <person name="Zhou Z."/>
            <person name="Liu Y."/>
            <person name="Xu W."/>
            <person name="Pan J."/>
            <person name="Luo Z.H."/>
            <person name="Li M."/>
        </authorList>
    </citation>
    <scope>NUCLEOTIDE SEQUENCE [LARGE SCALE GENOMIC DNA]</scope>
    <source>
        <strain evidence="4">SpSt-468</strain>
    </source>
</reference>
<keyword evidence="1" id="KW-0472">Membrane</keyword>
<dbReference type="EMBL" id="DSTX01000011">
    <property type="protein sequence ID" value="HFK20984.1"/>
    <property type="molecule type" value="Genomic_DNA"/>
</dbReference>
<gene>
    <name evidence="4" type="ORF">ENS19_06895</name>
</gene>
<accession>A0A7C3ESV9</accession>
<keyword evidence="1" id="KW-1133">Transmembrane helix</keyword>
<comment type="caution">
    <text evidence="4">The sequence shown here is derived from an EMBL/GenBank/DDBJ whole genome shotgun (WGS) entry which is preliminary data.</text>
</comment>
<organism evidence="4">
    <name type="scientific">Candidatus Methanomethylicus mesodigestus</name>
    <dbReference type="NCBI Taxonomy" id="1867258"/>
    <lineage>
        <taxon>Archaea</taxon>
        <taxon>Thermoproteota</taxon>
        <taxon>Methanosuratincolia</taxon>
        <taxon>Candidatus Methanomethylicales</taxon>
        <taxon>Candidatus Methanomethylicaceae</taxon>
        <taxon>Candidatus Methanomethylicus</taxon>
    </lineage>
</organism>
<sequence>MVPVGQIFGFGDDIYSMLFNIIWVVAFFAFILMFNQRMQIYTYQRNVEKAVNRLKEMADKSREDALNSIKPYSEESTDIRSNVNAFLEFFAIEPVSVDPFGVLNRLEHLLDDRRERSKVFVKAIAPKANKIDSANLEDILESATAVNFIFKVVRHYLLLGKKTKSLMIFVQLDMQLPMIMKQAEAYYAAQKTFAAGKPIGDGLGPLVASKLMVGAPKTAIAEEVVYSEIEISKRKVYVLKAEGPGGVVGKPGEAVKQLVESLQGKVKRIIMVDAGLKLEGENTAEVVEGVGAAIGDPGPEKFKIEDVATKYKIPIDAIICKMSLEDALTTIKKEIVESADNIVERIKKGILERTSEGDIVIVAGIGNTIGVGQ</sequence>
<dbReference type="Pfam" id="PF07431">
    <property type="entry name" value="DUF1512"/>
    <property type="match status" value="1"/>
</dbReference>
<keyword evidence="1" id="KW-0812">Transmembrane</keyword>
<feature type="domain" description="DUF1512" evidence="2">
    <location>
        <begin position="17"/>
        <end position="194"/>
    </location>
</feature>
<proteinExistence type="predicted"/>
<evidence type="ECO:0000259" key="2">
    <source>
        <dbReference type="Pfam" id="PF07431"/>
    </source>
</evidence>
<evidence type="ECO:0000259" key="3">
    <source>
        <dbReference type="Pfam" id="PF23542"/>
    </source>
</evidence>
<evidence type="ECO:0000313" key="4">
    <source>
        <dbReference type="EMBL" id="HFK20984.1"/>
    </source>
</evidence>
<dbReference type="InterPro" id="IPR009995">
    <property type="entry name" value="DUF1512"/>
</dbReference>
<dbReference type="PIRSF" id="PIRSF016495">
    <property type="entry name" value="UCP016495"/>
    <property type="match status" value="1"/>
</dbReference>
<dbReference type="InterPro" id="IPR056460">
    <property type="entry name" value="DUF1512_N"/>
</dbReference>
<protein>
    <submittedName>
        <fullName evidence="4">DUF1512 domain-containing protein</fullName>
    </submittedName>
</protein>
<dbReference type="InterPro" id="IPR056461">
    <property type="entry name" value="DUF1512_C"/>
</dbReference>
<dbReference type="Pfam" id="PF23542">
    <property type="entry name" value="DUF1512_C"/>
    <property type="match status" value="1"/>
</dbReference>
<name>A0A7C3ESV9_9CREN</name>
<feature type="domain" description="DUF1512" evidence="3">
    <location>
        <begin position="199"/>
        <end position="371"/>
    </location>
</feature>
<feature type="transmembrane region" description="Helical" evidence="1">
    <location>
        <begin position="14"/>
        <end position="35"/>
    </location>
</feature>
<dbReference type="AlphaFoldDB" id="A0A7C3ESV9"/>